<dbReference type="InterPro" id="IPR003869">
    <property type="entry name" value="Polysac_CapD-like"/>
</dbReference>
<sequence length="251" mass="27860">MEANASQGVYTNVWGSLNVAQTAIENSVSNLVLISTDKAVRPTNIMGASKRCAELVVQALAALPDSSTCCAIVRFGNVLDSSGSVVPRFREQIAQRKNITLTHRDIIRYFMSIPEAVRLVIQAGAMAKGGEVFLLDMGEPVRIYDLALQMIRLSGLELGQDIDIEITGLRPGEKLYEELLIDTDKARPTSHPKIFCAHEHFLAWEELQMKLEQLLNSIQVNDRQGLVKSLQDLVPEYRPPQQMASNLSNQK</sequence>
<proteinExistence type="inferred from homology"/>
<comment type="caution">
    <text evidence="2">The sequence shown here is derived from an EMBL/GenBank/DDBJ whole genome shotgun (WGS) entry which is preliminary data.</text>
</comment>
<name>A0A2H6BLX6_MICAE</name>
<dbReference type="PANTHER" id="PTHR43318:SF1">
    <property type="entry name" value="POLYSACCHARIDE BIOSYNTHESIS PROTEIN EPSC-RELATED"/>
    <property type="match status" value="1"/>
</dbReference>
<organism evidence="2 3">
    <name type="scientific">Microcystis aeruginosa NIES-298</name>
    <dbReference type="NCBI Taxonomy" id="449468"/>
    <lineage>
        <taxon>Bacteria</taxon>
        <taxon>Bacillati</taxon>
        <taxon>Cyanobacteriota</taxon>
        <taxon>Cyanophyceae</taxon>
        <taxon>Oscillatoriophycideae</taxon>
        <taxon>Chroococcales</taxon>
        <taxon>Microcystaceae</taxon>
        <taxon>Microcystis</taxon>
    </lineage>
</organism>
<dbReference type="Gene3D" id="3.40.50.720">
    <property type="entry name" value="NAD(P)-binding Rossmann-like Domain"/>
    <property type="match status" value="1"/>
</dbReference>
<dbReference type="InterPro" id="IPR036291">
    <property type="entry name" value="NAD(P)-bd_dom_sf"/>
</dbReference>
<dbReference type="AlphaFoldDB" id="A0A2H6BLX6"/>
<dbReference type="PANTHER" id="PTHR43318">
    <property type="entry name" value="UDP-N-ACETYLGLUCOSAMINE 4,6-DEHYDRATASE"/>
    <property type="match status" value="1"/>
</dbReference>
<comment type="similarity">
    <text evidence="1">Belongs to the polysaccharide synthase family.</text>
</comment>
<dbReference type="InterPro" id="IPR051203">
    <property type="entry name" value="Polysaccharide_Synthase-Rel"/>
</dbReference>
<evidence type="ECO:0000313" key="3">
    <source>
        <dbReference type="Proteomes" id="UP000236321"/>
    </source>
</evidence>
<gene>
    <name evidence="2" type="ORF">BGM30_02530</name>
</gene>
<reference evidence="3" key="1">
    <citation type="submission" date="2017-12" db="EMBL/GenBank/DDBJ databases">
        <title>Improved Draft Genome Sequence of Microcystis aeruginosa NIES-298, a Microcystin-Producing Cyanobacterium from Lake Kasumigaura, Japan.</title>
        <authorList>
            <person name="Yamaguchi H."/>
            <person name="Suzuki S."/>
            <person name="Kawachi M."/>
        </authorList>
    </citation>
    <scope>NUCLEOTIDE SEQUENCE [LARGE SCALE GENOMIC DNA]</scope>
    <source>
        <strain evidence="3">NIES-298</strain>
    </source>
</reference>
<dbReference type="Pfam" id="PF02719">
    <property type="entry name" value="Polysacc_synt_2"/>
    <property type="match status" value="1"/>
</dbReference>
<dbReference type="SUPFAM" id="SSF51735">
    <property type="entry name" value="NAD(P)-binding Rossmann-fold domains"/>
    <property type="match status" value="1"/>
</dbReference>
<accession>A0A2H6BLX6</accession>
<protein>
    <submittedName>
        <fullName evidence="2">Uncharacterized protein</fullName>
    </submittedName>
</protein>
<evidence type="ECO:0000313" key="2">
    <source>
        <dbReference type="EMBL" id="GBD51160.1"/>
    </source>
</evidence>
<evidence type="ECO:0000256" key="1">
    <source>
        <dbReference type="ARBA" id="ARBA00007430"/>
    </source>
</evidence>
<dbReference type="EMBL" id="BEYQ01000001">
    <property type="protein sequence ID" value="GBD51160.1"/>
    <property type="molecule type" value="Genomic_DNA"/>
</dbReference>
<dbReference type="Proteomes" id="UP000236321">
    <property type="component" value="Unassembled WGS sequence"/>
</dbReference>